<dbReference type="CDD" id="cd01029">
    <property type="entry name" value="TOPRIM_primases"/>
    <property type="match status" value="1"/>
</dbReference>
<feature type="domain" description="NrS-1 polymerase-like helicase" evidence="2">
    <location>
        <begin position="527"/>
        <end position="636"/>
    </location>
</feature>
<protein>
    <submittedName>
        <fullName evidence="3">DUF5906 domain-containing protein</fullName>
    </submittedName>
</protein>
<dbReference type="InterPro" id="IPR027417">
    <property type="entry name" value="P-loop_NTPase"/>
</dbReference>
<evidence type="ECO:0000259" key="1">
    <source>
        <dbReference type="Pfam" id="PF13362"/>
    </source>
</evidence>
<dbReference type="InterPro" id="IPR034154">
    <property type="entry name" value="TOPRIM_DnaG/twinkle"/>
</dbReference>
<dbReference type="Proteomes" id="UP001061302">
    <property type="component" value="Chromosome"/>
</dbReference>
<dbReference type="InterPro" id="IPR045455">
    <property type="entry name" value="NrS-1_pol-like_helicase"/>
</dbReference>
<gene>
    <name evidence="3" type="ORF">N8I74_10985</name>
</gene>
<keyword evidence="4" id="KW-1185">Reference proteome</keyword>
<evidence type="ECO:0000313" key="3">
    <source>
        <dbReference type="EMBL" id="UXY13846.1"/>
    </source>
</evidence>
<name>A0ABY6DHP7_9NEIS</name>
<proteinExistence type="predicted"/>
<dbReference type="Pfam" id="PF13362">
    <property type="entry name" value="Toprim_3"/>
    <property type="match status" value="1"/>
</dbReference>
<feature type="domain" description="Toprim" evidence="1">
    <location>
        <begin position="218"/>
        <end position="339"/>
    </location>
</feature>
<organism evidence="3 4">
    <name type="scientific">Chitiniphilus purpureus</name>
    <dbReference type="NCBI Taxonomy" id="2981137"/>
    <lineage>
        <taxon>Bacteria</taxon>
        <taxon>Pseudomonadati</taxon>
        <taxon>Pseudomonadota</taxon>
        <taxon>Betaproteobacteria</taxon>
        <taxon>Neisseriales</taxon>
        <taxon>Chitinibacteraceae</taxon>
        <taxon>Chitiniphilus</taxon>
    </lineage>
</organism>
<dbReference type="Pfam" id="PF19263">
    <property type="entry name" value="DUF5906"/>
    <property type="match status" value="1"/>
</dbReference>
<dbReference type="RefSeq" id="WP_263123121.1">
    <property type="nucleotide sequence ID" value="NZ_CP106753.1"/>
</dbReference>
<evidence type="ECO:0000313" key="4">
    <source>
        <dbReference type="Proteomes" id="UP001061302"/>
    </source>
</evidence>
<dbReference type="Gene3D" id="3.40.50.300">
    <property type="entry name" value="P-loop containing nucleotide triphosphate hydrolases"/>
    <property type="match status" value="1"/>
</dbReference>
<dbReference type="SUPFAM" id="SSF52540">
    <property type="entry name" value="P-loop containing nucleoside triphosphate hydrolases"/>
    <property type="match status" value="1"/>
</dbReference>
<dbReference type="InterPro" id="IPR006171">
    <property type="entry name" value="TOPRIM_dom"/>
</dbReference>
<sequence length="820" mass="91615">MAWPINYDDVRRQIEAAGIVLRADDLIVGSPRPQRRRVEGDREKRGWYRLFEMPLGSSGETVLVGSYGVWHGDDAGTRKIEISRESAQQFDAGERDAIAARIKADKARAERELAEQHERISARATHYWRQCQNAGSSQYLVSKGLPPGKLYGARLSPSNNLVVPIHDKTGRIWGLQVIYEDPAIKAKKGRGKDFSPAGLKKQGHWFLIGAVAPGGIALLCEGFATGCSLHEATGLPVVVAFDAGNLQDVAKAAAKHYRTRRILVCADDDWVQRCKPCGQYTRVEGLECEHCGQPHTKSNAGVRNARAAALAVDGHWVKPDFPTERPADRKGPTDFNDLHADPAGGLPLVARQIEAALLAMGWSDGGNARVLAHEGGGDDSTGRRRAVSIMDLDDLVQRFLPIDDGTGKHLFDVWTNRIVLQTQATALLHPGVRWDDVKRHPTWQGRGAYYIDQVGFDPSGKDPNVLLNTWRGWPIEAKPGTCELLLATLRYLCGGESNSDEVYDWLLRWMAFPLQNPGAKLNSAVIMHGPQGTGKSCVFQTLARIYGDYATVLNQRGLEDKFNSDWADSKLFLLAEEVVTRAEMWHIKNELKELVTGEWIRVNPKNLPAYRQRNQVNIVYLSNEGQPLPIENDDRRHLVIWTPPSLGQQWYDDVWREIDNGGVAALYHHLLQLDLGDFHPKKRPPMTEAKAELIRVSLPSEQRFLAEWGEGELGLPVCPCIAGDLYAAYLHWCRRNGESRPRPSNQFFNVVHRTPGWDKRKSRVYLNDLGASQPRPVIFPPTQLLQQHRHAQPDGSDLTRWLSDCVQLFSGAVRDPGGYA</sequence>
<reference evidence="3" key="1">
    <citation type="submission" date="2022-10" db="EMBL/GenBank/DDBJ databases">
        <title>Chitiniphilus purpureus sp. nov., a novel chitin-degrading bacterium isolated from crawfish pond sediment.</title>
        <authorList>
            <person name="Li K."/>
        </authorList>
    </citation>
    <scope>NUCLEOTIDE SEQUENCE</scope>
    <source>
        <strain evidence="3">CD1</strain>
    </source>
</reference>
<accession>A0ABY6DHP7</accession>
<evidence type="ECO:0000259" key="2">
    <source>
        <dbReference type="Pfam" id="PF19263"/>
    </source>
</evidence>
<dbReference type="EMBL" id="CP106753">
    <property type="protein sequence ID" value="UXY13846.1"/>
    <property type="molecule type" value="Genomic_DNA"/>
</dbReference>